<proteinExistence type="predicted"/>
<organism evidence="2">
    <name type="scientific">Pontimicrobium sp. SW4</name>
    <dbReference type="NCBI Taxonomy" id="3153519"/>
    <lineage>
        <taxon>Bacteria</taxon>
        <taxon>Pseudomonadati</taxon>
        <taxon>Bacteroidota</taxon>
        <taxon>Flavobacteriia</taxon>
        <taxon>Flavobacteriales</taxon>
        <taxon>Flavobacteriaceae</taxon>
        <taxon>Pontimicrobium</taxon>
    </lineage>
</organism>
<name>A0AAU7BVE6_9FLAO</name>
<sequence length="54" mass="6027">MKNNVTLLATALLVAFFFIAGLLQLLDNFIVMMLLFLGFIGIVVNIILIKSRDD</sequence>
<accession>A0AAU7BVE6</accession>
<keyword evidence="1" id="KW-1133">Transmembrane helix</keyword>
<protein>
    <submittedName>
        <fullName evidence="2">Uncharacterized protein</fullName>
    </submittedName>
</protein>
<feature type="transmembrane region" description="Helical" evidence="1">
    <location>
        <begin position="5"/>
        <end position="23"/>
    </location>
</feature>
<evidence type="ECO:0000313" key="2">
    <source>
        <dbReference type="EMBL" id="XBG62260.1"/>
    </source>
</evidence>
<dbReference type="EMBL" id="CP157199">
    <property type="protein sequence ID" value="XBG62260.1"/>
    <property type="molecule type" value="Genomic_DNA"/>
</dbReference>
<reference evidence="2" key="1">
    <citation type="submission" date="2024-05" db="EMBL/GenBank/DDBJ databases">
        <title>Pontimicrobium maritimus sp. nov., isolated form sea water.</title>
        <authorList>
            <person name="Muhammad N."/>
            <person name="Vuong T.Q."/>
            <person name="Han H.L."/>
            <person name="Kim S.-G."/>
        </authorList>
    </citation>
    <scope>NUCLEOTIDE SEQUENCE</scope>
    <source>
        <strain evidence="2">SW4</strain>
    </source>
</reference>
<evidence type="ECO:0000256" key="1">
    <source>
        <dbReference type="SAM" id="Phobius"/>
    </source>
</evidence>
<dbReference type="AlphaFoldDB" id="A0AAU7BVE6"/>
<dbReference type="RefSeq" id="WP_347925361.1">
    <property type="nucleotide sequence ID" value="NZ_CP157199.1"/>
</dbReference>
<keyword evidence="1" id="KW-0812">Transmembrane</keyword>
<gene>
    <name evidence="2" type="ORF">ABGB03_04995</name>
</gene>
<feature type="transmembrane region" description="Helical" evidence="1">
    <location>
        <begin position="29"/>
        <end position="49"/>
    </location>
</feature>
<keyword evidence="1" id="KW-0472">Membrane</keyword>